<sequence length="360" mass="41978">MEVKSKPKELPKLIRSVPHRKVVRWYLMFFPFGKKGLTVGLEQELERRKRAGEIQFEYFAPTYAQTKEVDGKLITTQESLLYNYFFIHATEDDLFVLKRHQPQYSVLRRITNADGSYYYPYVEDSTIKTLQWIAHSYGGYLPLCLLDQTLLIKGDRIKITKGQFKGIEAFLVTKPRSTVSQIMVFVDNWMCVPLMNVRPVQYEVIDLFNKEEKEKSSHGLDNPHLFWNLHKALCRFHQGETTDEDTKLAKDTYLMYSDLKVDTSILRCKLYSILLPACIILGYKEKTDGILKLVQMMLPKITAEQSLALLMVTLYGCTDNVFYHEKAHRLIEPWIGEEAPKKSKQLLIQRLADYDKCLGH</sequence>
<name>H1DFB4_9BACT</name>
<dbReference type="GeneID" id="98068545"/>
<organism evidence="1 2">
    <name type="scientific">Odoribacter laneus YIT 12061</name>
    <dbReference type="NCBI Taxonomy" id="742817"/>
    <lineage>
        <taxon>Bacteria</taxon>
        <taxon>Pseudomonadati</taxon>
        <taxon>Bacteroidota</taxon>
        <taxon>Bacteroidia</taxon>
        <taxon>Bacteroidales</taxon>
        <taxon>Odoribacteraceae</taxon>
        <taxon>Odoribacter</taxon>
    </lineage>
</organism>
<dbReference type="AlphaFoldDB" id="H1DFB4"/>
<proteinExistence type="predicted"/>
<dbReference type="Proteomes" id="UP000004892">
    <property type="component" value="Unassembled WGS sequence"/>
</dbReference>
<gene>
    <name evidence="1" type="ORF">HMPREF9449_00950</name>
</gene>
<dbReference type="eggNOG" id="COG0250">
    <property type="taxonomic scope" value="Bacteria"/>
</dbReference>
<evidence type="ECO:0000313" key="1">
    <source>
        <dbReference type="EMBL" id="EHP49432.1"/>
    </source>
</evidence>
<dbReference type="RefSeq" id="WP_009136098.1">
    <property type="nucleotide sequence ID" value="NZ_JH594596.1"/>
</dbReference>
<dbReference type="HOGENOM" id="CLU_865109_0_0_10"/>
<dbReference type="InterPro" id="IPR036735">
    <property type="entry name" value="NGN_dom_sf"/>
</dbReference>
<dbReference type="EMBL" id="ADMC01000014">
    <property type="protein sequence ID" value="EHP49432.1"/>
    <property type="molecule type" value="Genomic_DNA"/>
</dbReference>
<dbReference type="SUPFAM" id="SSF82679">
    <property type="entry name" value="N-utilization substance G protein NusG, N-terminal domain"/>
    <property type="match status" value="1"/>
</dbReference>
<dbReference type="STRING" id="742817.HMPREF9449_00950"/>
<comment type="caution">
    <text evidence="1">The sequence shown here is derived from an EMBL/GenBank/DDBJ whole genome shotgun (WGS) entry which is preliminary data.</text>
</comment>
<dbReference type="PATRIC" id="fig|742817.3.peg.1007"/>
<dbReference type="Gene3D" id="3.30.70.940">
    <property type="entry name" value="NusG, N-terminal domain"/>
    <property type="match status" value="1"/>
</dbReference>
<evidence type="ECO:0000313" key="2">
    <source>
        <dbReference type="Proteomes" id="UP000004892"/>
    </source>
</evidence>
<reference evidence="1 2" key="1">
    <citation type="submission" date="2012-01" db="EMBL/GenBank/DDBJ databases">
        <title>The Genome Sequence of Odoribacter laneus YIT 12061.</title>
        <authorList>
            <consortium name="The Broad Institute Genome Sequencing Platform"/>
            <person name="Earl A."/>
            <person name="Ward D."/>
            <person name="Feldgarden M."/>
            <person name="Gevers D."/>
            <person name="Morotomi M."/>
            <person name="Young S.K."/>
            <person name="Zeng Q."/>
            <person name="Gargeya S."/>
            <person name="Fitzgerald M."/>
            <person name="Haas B."/>
            <person name="Abouelleil A."/>
            <person name="Alvarado L."/>
            <person name="Arachchi H.M."/>
            <person name="Berlin A."/>
            <person name="Chapman S.B."/>
            <person name="Gearin G."/>
            <person name="Goldberg J."/>
            <person name="Griggs A."/>
            <person name="Gujja S."/>
            <person name="Hansen M."/>
            <person name="Heiman D."/>
            <person name="Howarth C."/>
            <person name="Larimer J."/>
            <person name="Lui A."/>
            <person name="MacDonald P.J.P."/>
            <person name="McCowen C."/>
            <person name="Montmayeur A."/>
            <person name="Murphy C."/>
            <person name="Neiman D."/>
            <person name="Pearson M."/>
            <person name="Priest M."/>
            <person name="Roberts A."/>
            <person name="Saif S."/>
            <person name="Shea T."/>
            <person name="Sisk P."/>
            <person name="Stolte C."/>
            <person name="Sykes S."/>
            <person name="Wortman J."/>
            <person name="Nusbaum C."/>
            <person name="Birren B."/>
        </authorList>
    </citation>
    <scope>NUCLEOTIDE SEQUENCE [LARGE SCALE GENOMIC DNA]</scope>
    <source>
        <strain evidence="1 2">YIT 12061</strain>
    </source>
</reference>
<protein>
    <submittedName>
        <fullName evidence="1">Uncharacterized protein</fullName>
    </submittedName>
</protein>
<dbReference type="GO" id="GO:0006354">
    <property type="term" value="P:DNA-templated transcription elongation"/>
    <property type="evidence" value="ECO:0007669"/>
    <property type="project" value="InterPro"/>
</dbReference>
<keyword evidence="2" id="KW-1185">Reference proteome</keyword>
<accession>H1DFB4</accession>